<dbReference type="PANTHER" id="PTHR43056:SF10">
    <property type="entry name" value="COCE_NOND FAMILY, PUTATIVE (AFU_ORTHOLOGUE AFUA_7G00600)-RELATED"/>
    <property type="match status" value="1"/>
</dbReference>
<organism evidence="2">
    <name type="scientific">marine metagenome</name>
    <dbReference type="NCBI Taxonomy" id="408172"/>
    <lineage>
        <taxon>unclassified sequences</taxon>
        <taxon>metagenomes</taxon>
        <taxon>ecological metagenomes</taxon>
    </lineage>
</organism>
<reference evidence="2" key="1">
    <citation type="submission" date="2018-05" db="EMBL/GenBank/DDBJ databases">
        <authorList>
            <person name="Lanie J.A."/>
            <person name="Ng W.-L."/>
            <person name="Kazmierczak K.M."/>
            <person name="Andrzejewski T.M."/>
            <person name="Davidsen T.M."/>
            <person name="Wayne K.J."/>
            <person name="Tettelin H."/>
            <person name="Glass J.I."/>
            <person name="Rusch D."/>
            <person name="Podicherti R."/>
            <person name="Tsui H.-C.T."/>
            <person name="Winkler M.E."/>
        </authorList>
    </citation>
    <scope>NUCLEOTIDE SEQUENCE</scope>
</reference>
<dbReference type="EMBL" id="UINC01205259">
    <property type="protein sequence ID" value="SVE26354.1"/>
    <property type="molecule type" value="Genomic_DNA"/>
</dbReference>
<dbReference type="InterPro" id="IPR000383">
    <property type="entry name" value="Xaa-Pro-like_dom"/>
</dbReference>
<name>A0A383C2E4_9ZZZZ</name>
<dbReference type="Pfam" id="PF02129">
    <property type="entry name" value="Peptidase_S15"/>
    <property type="match status" value="1"/>
</dbReference>
<dbReference type="SUPFAM" id="SSF53474">
    <property type="entry name" value="alpha/beta-Hydrolases"/>
    <property type="match status" value="1"/>
</dbReference>
<dbReference type="InterPro" id="IPR029058">
    <property type="entry name" value="AB_hydrolase_fold"/>
</dbReference>
<feature type="domain" description="Xaa-Pro dipeptidyl-peptidase-like" evidence="1">
    <location>
        <begin position="27"/>
        <end position="183"/>
    </location>
</feature>
<dbReference type="InterPro" id="IPR050585">
    <property type="entry name" value="Xaa-Pro_dipeptidyl-ppase/CocE"/>
</dbReference>
<proteinExistence type="predicted"/>
<dbReference type="GO" id="GO:0016787">
    <property type="term" value="F:hydrolase activity"/>
    <property type="evidence" value="ECO:0007669"/>
    <property type="project" value="InterPro"/>
</dbReference>
<evidence type="ECO:0000313" key="2">
    <source>
        <dbReference type="EMBL" id="SVE26354.1"/>
    </source>
</evidence>
<dbReference type="InterPro" id="IPR005674">
    <property type="entry name" value="CocE/Ser_esterase"/>
</dbReference>
<protein>
    <recommendedName>
        <fullName evidence="1">Xaa-Pro dipeptidyl-peptidase-like domain-containing protein</fullName>
    </recommendedName>
</protein>
<evidence type="ECO:0000259" key="1">
    <source>
        <dbReference type="Pfam" id="PF02129"/>
    </source>
</evidence>
<sequence>MTDGVHIRDEFPNQVIEIEHTWIPMSDGIRLSARIWMPEYAVNNPVPAILEYIPYRKRDGTRVHDDCRHHYWAGHGYICIRLDIRGTGDSEGLITDEYALSEQNDAIEAIAWIANQPWCSGKVGMTGISWGGFNSLQVAARRPPALKAIITHCSTDDRYTDDCHWMGGCMLTDGFTWGSGFYHMMTRPPDPE</sequence>
<dbReference type="AlphaFoldDB" id="A0A383C2E4"/>
<gene>
    <name evidence="2" type="ORF">METZ01_LOCUS479208</name>
</gene>
<dbReference type="NCBIfam" id="TIGR00976">
    <property type="entry name" value="CocE_NonD"/>
    <property type="match status" value="1"/>
</dbReference>
<dbReference type="Gene3D" id="3.40.50.1820">
    <property type="entry name" value="alpha/beta hydrolase"/>
    <property type="match status" value="1"/>
</dbReference>
<feature type="non-terminal residue" evidence="2">
    <location>
        <position position="192"/>
    </location>
</feature>
<accession>A0A383C2E4</accession>
<dbReference type="PANTHER" id="PTHR43056">
    <property type="entry name" value="PEPTIDASE S9 PROLYL OLIGOPEPTIDASE"/>
    <property type="match status" value="1"/>
</dbReference>